<organism evidence="1 2">
    <name type="scientific">Hufsiella arboris</name>
    <dbReference type="NCBI Taxonomy" id="2695275"/>
    <lineage>
        <taxon>Bacteria</taxon>
        <taxon>Pseudomonadati</taxon>
        <taxon>Bacteroidota</taxon>
        <taxon>Sphingobacteriia</taxon>
        <taxon>Sphingobacteriales</taxon>
        <taxon>Sphingobacteriaceae</taxon>
        <taxon>Hufsiella</taxon>
    </lineage>
</organism>
<evidence type="ECO:0000313" key="1">
    <source>
        <dbReference type="EMBL" id="MXV49512.1"/>
    </source>
</evidence>
<comment type="caution">
    <text evidence="1">The sequence shown here is derived from an EMBL/GenBank/DDBJ whole genome shotgun (WGS) entry which is preliminary data.</text>
</comment>
<dbReference type="RefSeq" id="WP_160842622.1">
    <property type="nucleotide sequence ID" value="NZ_WVHT01000001.1"/>
</dbReference>
<name>A0A7K1Y4K8_9SPHI</name>
<reference evidence="1 2" key="1">
    <citation type="submission" date="2019-11" db="EMBL/GenBank/DDBJ databases">
        <title>Pedobacter sp. HMF7647 Genome sequencing and assembly.</title>
        <authorList>
            <person name="Kang H."/>
            <person name="Kim H."/>
            <person name="Joh K."/>
        </authorList>
    </citation>
    <scope>NUCLEOTIDE SEQUENCE [LARGE SCALE GENOMIC DNA]</scope>
    <source>
        <strain evidence="1 2">HMF7647</strain>
    </source>
</reference>
<sequence>MNTGIVCILDALATKGVWSIDEPATYLQKLKRVHNSIFDVKNYVINQGYPFIVDYLTFSDTIIITLQWNKFEDETLIPYVVRLIDGVLSTCLAENLLMRGALSFGKFIKEDNIIIGPAIDDAAYWHDKAQLIGCVLTPNTTLLYDSGIEYIEKNHHEDHDYRQHAIKYKTPFKNNTIYDLYNVNWPLSTYKAFKPLGDPAPLIRVKSILGRYPIPAEAYNKHENTISFFNYCIEQISNEEVG</sequence>
<gene>
    <name evidence="1" type="ORF">GS399_00890</name>
</gene>
<dbReference type="EMBL" id="WVHT01000001">
    <property type="protein sequence ID" value="MXV49512.1"/>
    <property type="molecule type" value="Genomic_DNA"/>
</dbReference>
<keyword evidence="2" id="KW-1185">Reference proteome</keyword>
<dbReference type="AlphaFoldDB" id="A0A7K1Y4K8"/>
<protein>
    <submittedName>
        <fullName evidence="1">Uncharacterized protein</fullName>
    </submittedName>
</protein>
<accession>A0A7K1Y4K8</accession>
<evidence type="ECO:0000313" key="2">
    <source>
        <dbReference type="Proteomes" id="UP000466586"/>
    </source>
</evidence>
<dbReference type="Proteomes" id="UP000466586">
    <property type="component" value="Unassembled WGS sequence"/>
</dbReference>
<proteinExistence type="predicted"/>